<evidence type="ECO:0000259" key="2">
    <source>
        <dbReference type="Pfam" id="PF00534"/>
    </source>
</evidence>
<dbReference type="GO" id="GO:0016757">
    <property type="term" value="F:glycosyltransferase activity"/>
    <property type="evidence" value="ECO:0007669"/>
    <property type="project" value="InterPro"/>
</dbReference>
<dbReference type="SUPFAM" id="SSF53756">
    <property type="entry name" value="UDP-Glycosyltransferase/glycogen phosphorylase"/>
    <property type="match status" value="1"/>
</dbReference>
<feature type="domain" description="Glycosyltransferase subfamily 4-like N-terminal" evidence="3">
    <location>
        <begin position="26"/>
        <end position="203"/>
    </location>
</feature>
<evidence type="ECO:0000313" key="5">
    <source>
        <dbReference type="Proteomes" id="UP000044616"/>
    </source>
</evidence>
<evidence type="ECO:0000313" key="4">
    <source>
        <dbReference type="EMBL" id="CDR26934.1"/>
    </source>
</evidence>
<dbReference type="InterPro" id="IPR001296">
    <property type="entry name" value="Glyco_trans_1"/>
</dbReference>
<reference evidence="4 5" key="1">
    <citation type="submission" date="2014-05" db="EMBL/GenBank/DDBJ databases">
        <authorList>
            <person name="Aslett A.Martin."/>
            <person name="De Silva Nishadi"/>
        </authorList>
    </citation>
    <scope>NUCLEOTIDE SEQUENCE [LARGE SCALE GENOMIC DNA]</scope>
</reference>
<name>A0A077UEL8_9STAP</name>
<dbReference type="RefSeq" id="WP_047529112.1">
    <property type="nucleotide sequence ID" value="NZ_CCEH01000002.1"/>
</dbReference>
<dbReference type="Proteomes" id="UP000044616">
    <property type="component" value="Unassembled WGS sequence"/>
</dbReference>
<dbReference type="EMBL" id="CCEH01000002">
    <property type="protein sequence ID" value="CDR26934.1"/>
    <property type="molecule type" value="Genomic_DNA"/>
</dbReference>
<dbReference type="InterPro" id="IPR028098">
    <property type="entry name" value="Glyco_trans_4-like_N"/>
</dbReference>
<keyword evidence="1" id="KW-0808">Transferase</keyword>
<sequence>MSKKNILILCQYFYPEYVSSATLPTQLAEDLTAQGINVDVLCGWPYEYSQNSSVSKTETYHDINIRRLKYSRFNNKSKVGRIINFFSLFSKFMINMPKMLKYDQILVYSNPPILPLIPDVLHRLFNKKYSFVVYDIAPDNAIKTGATRPGSMIDKLMRYINKNVYQHADNVIVLGTEMKNYLVDHQISNNPNNIHVIPNWYDMRQLQDNRIYNDTFKAYREQYDKILLYSGNMGQLQDMETLISFLKLNKDQPQTLTILCGHGKKFADVKTAIEDHRIENVKMFEFLTGTDYADVLKIADVCIASLIKEGVGLGVPSKNYGYLAAKKPLVLIMDKQSDIVQHVEQYDAGIQIDNGDAHAIYNFINTHSSKELHEMGERAHQLFKDKYTREINTMKYYNLLK</sequence>
<gene>
    <name evidence="4" type="ORF">ERS140147_00258</name>
</gene>
<accession>A0A077UEL8</accession>
<feature type="domain" description="Glycosyl transferase family 1" evidence="2">
    <location>
        <begin position="222"/>
        <end position="377"/>
    </location>
</feature>
<proteinExistence type="predicted"/>
<dbReference type="AlphaFoldDB" id="A0A077UEL8"/>
<dbReference type="Pfam" id="PF00534">
    <property type="entry name" value="Glycos_transf_1"/>
    <property type="match status" value="1"/>
</dbReference>
<evidence type="ECO:0000256" key="1">
    <source>
        <dbReference type="ARBA" id="ARBA00022679"/>
    </source>
</evidence>
<dbReference type="PANTHER" id="PTHR46401">
    <property type="entry name" value="GLYCOSYLTRANSFERASE WBBK-RELATED"/>
    <property type="match status" value="1"/>
</dbReference>
<dbReference type="Pfam" id="PF13439">
    <property type="entry name" value="Glyco_transf_4"/>
    <property type="match status" value="1"/>
</dbReference>
<dbReference type="CDD" id="cd03794">
    <property type="entry name" value="GT4_WbuB-like"/>
    <property type="match status" value="1"/>
</dbReference>
<organism evidence="4 5">
    <name type="scientific">Staphylococcus schweitzeri</name>
    <dbReference type="NCBI Taxonomy" id="1654388"/>
    <lineage>
        <taxon>Bacteria</taxon>
        <taxon>Bacillati</taxon>
        <taxon>Bacillota</taxon>
        <taxon>Bacilli</taxon>
        <taxon>Bacillales</taxon>
        <taxon>Staphylococcaceae</taxon>
        <taxon>Staphylococcus</taxon>
    </lineage>
</organism>
<protein>
    <submittedName>
        <fullName evidence="4">Capsular polysaccharide synthesis enzyme</fullName>
    </submittedName>
</protein>
<evidence type="ECO:0000259" key="3">
    <source>
        <dbReference type="Pfam" id="PF13439"/>
    </source>
</evidence>
<dbReference type="PANTHER" id="PTHR46401:SF2">
    <property type="entry name" value="GLYCOSYLTRANSFERASE WBBK-RELATED"/>
    <property type="match status" value="1"/>
</dbReference>
<dbReference type="GO" id="GO:0009103">
    <property type="term" value="P:lipopolysaccharide biosynthetic process"/>
    <property type="evidence" value="ECO:0007669"/>
    <property type="project" value="TreeGrafter"/>
</dbReference>
<dbReference type="Gene3D" id="3.40.50.2000">
    <property type="entry name" value="Glycogen Phosphorylase B"/>
    <property type="match status" value="2"/>
</dbReference>